<proteinExistence type="predicted"/>
<gene>
    <name evidence="1" type="ORF">K9W45_03070</name>
</gene>
<evidence type="ECO:0000313" key="1">
    <source>
        <dbReference type="EMBL" id="UJG41451.1"/>
    </source>
</evidence>
<dbReference type="Proteomes" id="UP001201020">
    <property type="component" value="Chromosome"/>
</dbReference>
<dbReference type="SUPFAM" id="SSF48452">
    <property type="entry name" value="TPR-like"/>
    <property type="match status" value="1"/>
</dbReference>
<accession>A0A9Y1BMD0</accession>
<protein>
    <submittedName>
        <fullName evidence="1">Uncharacterized protein</fullName>
    </submittedName>
</protein>
<organism evidence="1">
    <name type="scientific">Candidatus Heimdallarchaeum aukensis</name>
    <dbReference type="NCBI Taxonomy" id="2876573"/>
    <lineage>
        <taxon>Archaea</taxon>
        <taxon>Promethearchaeati</taxon>
        <taxon>Candidatus Heimdallarchaeota</taxon>
        <taxon>Candidatus Heimdallarchaeia (ex Rinke et al. 2021) (nom. nud.)</taxon>
        <taxon>Candidatus Heimdallarchaeales</taxon>
        <taxon>Candidatus Heimdallarchaeaceae</taxon>
        <taxon>Candidatus Heimdallarchaeum</taxon>
    </lineage>
</organism>
<reference evidence="1" key="1">
    <citation type="journal article" date="2022" name="Nat. Microbiol.">
        <title>Unique mobile elements and scalable gene flow at the prokaryote-eukaryote boundary revealed by circularized Asgard archaea genomes.</title>
        <authorList>
            <person name="Wu F."/>
            <person name="Speth D.R."/>
            <person name="Philosof A."/>
            <person name="Cremiere A."/>
            <person name="Narayanan A."/>
            <person name="Barco R.A."/>
            <person name="Connon S.A."/>
            <person name="Amend J.P."/>
            <person name="Antoshechkin I.A."/>
            <person name="Orphan V.J."/>
        </authorList>
    </citation>
    <scope>NUCLEOTIDE SEQUENCE</scope>
    <source>
        <strain evidence="1">PM71</strain>
    </source>
</reference>
<dbReference type="EMBL" id="CP084166">
    <property type="protein sequence ID" value="UJG41451.1"/>
    <property type="molecule type" value="Genomic_DNA"/>
</dbReference>
<sequence>MFYYLKILGTIELEKGNLDKAEKQPEKTLELNEYFTLEWENLAFVRTQLGNKKELRKQKRN</sequence>
<dbReference type="InterPro" id="IPR011990">
    <property type="entry name" value="TPR-like_helical_dom_sf"/>
</dbReference>
<dbReference type="Gene3D" id="1.25.40.10">
    <property type="entry name" value="Tetratricopeptide repeat domain"/>
    <property type="match status" value="1"/>
</dbReference>
<dbReference type="AlphaFoldDB" id="A0A9Y1BMD0"/>
<name>A0A9Y1BMD0_9ARCH</name>